<name>A0A495X931_9PSEU</name>
<accession>A0A495X931</accession>
<proteinExistence type="predicted"/>
<dbReference type="AlphaFoldDB" id="A0A495X931"/>
<evidence type="ECO:0000313" key="3">
    <source>
        <dbReference type="Proteomes" id="UP000272729"/>
    </source>
</evidence>
<dbReference type="EMBL" id="RBXR01000001">
    <property type="protein sequence ID" value="RKT69374.1"/>
    <property type="molecule type" value="Genomic_DNA"/>
</dbReference>
<gene>
    <name evidence="2" type="ORF">DFJ66_2594</name>
</gene>
<evidence type="ECO:0000256" key="1">
    <source>
        <dbReference type="SAM" id="MobiDB-lite"/>
    </source>
</evidence>
<dbReference type="PANTHER" id="PTHR33375">
    <property type="entry name" value="CHROMOSOME-PARTITIONING PROTEIN PARB-RELATED"/>
    <property type="match status" value="1"/>
</dbReference>
<dbReference type="PANTHER" id="PTHR33375:SF1">
    <property type="entry name" value="CHROMOSOME-PARTITIONING PROTEIN PARB-RELATED"/>
    <property type="match status" value="1"/>
</dbReference>
<organism evidence="2 3">
    <name type="scientific">Saccharothrix variisporea</name>
    <dbReference type="NCBI Taxonomy" id="543527"/>
    <lineage>
        <taxon>Bacteria</taxon>
        <taxon>Bacillati</taxon>
        <taxon>Actinomycetota</taxon>
        <taxon>Actinomycetes</taxon>
        <taxon>Pseudonocardiales</taxon>
        <taxon>Pseudonocardiaceae</taxon>
        <taxon>Saccharothrix</taxon>
    </lineage>
</organism>
<dbReference type="SUPFAM" id="SSF110849">
    <property type="entry name" value="ParB/Sulfiredoxin"/>
    <property type="match status" value="1"/>
</dbReference>
<reference evidence="2 3" key="1">
    <citation type="submission" date="2018-10" db="EMBL/GenBank/DDBJ databases">
        <title>Sequencing the genomes of 1000 actinobacteria strains.</title>
        <authorList>
            <person name="Klenk H.-P."/>
        </authorList>
    </citation>
    <scope>NUCLEOTIDE SEQUENCE [LARGE SCALE GENOMIC DNA]</scope>
    <source>
        <strain evidence="2 3">DSM 43911</strain>
    </source>
</reference>
<feature type="region of interest" description="Disordered" evidence="1">
    <location>
        <begin position="243"/>
        <end position="269"/>
    </location>
</feature>
<dbReference type="RefSeq" id="WP_121221082.1">
    <property type="nucleotide sequence ID" value="NZ_JBIUBA010000002.1"/>
</dbReference>
<dbReference type="OrthoDB" id="3846919at2"/>
<dbReference type="GO" id="GO:0007059">
    <property type="term" value="P:chromosome segregation"/>
    <property type="evidence" value="ECO:0007669"/>
    <property type="project" value="TreeGrafter"/>
</dbReference>
<sequence>MATMTWKNTRFELLDPRTLLTDRNSRTIVDIKQDNPELYQSVREHGVSIPVIANPTPEGGIRVRDGHCRTIIACSLVEKHPVIPVLVTESEDVAEWEVLRDHWLANEVRSGYTTADRIRLFEQMTLFGLSTEDIAAQLSLQPEVVEAGLKARRSTAVAATLTEFPQLTLEQAAGLADFEDDGEAYADLMDTLSTEPEAFDHELAEWRQERQLREAREALSRELEAEGVVVVGDSLPVGARRLDRLHRSREDRTPLGDDPASHSSCPGHGAMVTTNNVEGVATAVFVCRDWERHGHVDSWSASVSGGVKEEWTAEKRAERARVVRNNKAWRAAETVRRKKLAELVQRKTPPRLVAQFLARSLAEGGHEIRRGMETQHRFACTLLGLKEPKYGKPNPLVTGLGKASANQATMISLAVVVAAFEASTSVDTWRNPTPEQKRYFAALADWGIRLHWVERLVNDPAADAHVGTDTGLDTETLSAEDLQQAS</sequence>
<comment type="caution">
    <text evidence="2">The sequence shown here is derived from an EMBL/GenBank/DDBJ whole genome shotgun (WGS) entry which is preliminary data.</text>
</comment>
<dbReference type="Proteomes" id="UP000272729">
    <property type="component" value="Unassembled WGS sequence"/>
</dbReference>
<keyword evidence="3" id="KW-1185">Reference proteome</keyword>
<evidence type="ECO:0000313" key="2">
    <source>
        <dbReference type="EMBL" id="RKT69374.1"/>
    </source>
</evidence>
<dbReference type="GO" id="GO:0005694">
    <property type="term" value="C:chromosome"/>
    <property type="evidence" value="ECO:0007669"/>
    <property type="project" value="TreeGrafter"/>
</dbReference>
<dbReference type="InterPro" id="IPR036086">
    <property type="entry name" value="ParB/Sulfiredoxin_sf"/>
</dbReference>
<protein>
    <submittedName>
        <fullName evidence="2">ParB family chromosome partitioning protein</fullName>
    </submittedName>
</protein>
<dbReference type="InterPro" id="IPR050336">
    <property type="entry name" value="Chromosome_partition/occlusion"/>
</dbReference>